<feature type="signal peptide" evidence="1">
    <location>
        <begin position="1"/>
        <end position="24"/>
    </location>
</feature>
<dbReference type="Proteomes" id="UP000595448">
    <property type="component" value="Chromosome"/>
</dbReference>
<proteinExistence type="predicted"/>
<feature type="chain" id="PRO_5046051666" evidence="1">
    <location>
        <begin position="25"/>
        <end position="127"/>
    </location>
</feature>
<organism evidence="2 3">
    <name type="scientific">Brevundimonas vitisensis</name>
    <dbReference type="NCBI Taxonomy" id="2800818"/>
    <lineage>
        <taxon>Bacteria</taxon>
        <taxon>Pseudomonadati</taxon>
        <taxon>Pseudomonadota</taxon>
        <taxon>Alphaproteobacteria</taxon>
        <taxon>Caulobacterales</taxon>
        <taxon>Caulobacteraceae</taxon>
        <taxon>Brevundimonas</taxon>
    </lineage>
</organism>
<evidence type="ECO:0000313" key="3">
    <source>
        <dbReference type="Proteomes" id="UP000595448"/>
    </source>
</evidence>
<keyword evidence="3" id="KW-1185">Reference proteome</keyword>
<accession>A0ABX7BNH6</accession>
<protein>
    <submittedName>
        <fullName evidence="2">Uncharacterized protein</fullName>
    </submittedName>
</protein>
<dbReference type="RefSeq" id="WP_201102670.1">
    <property type="nucleotide sequence ID" value="NZ_CP067977.1"/>
</dbReference>
<gene>
    <name evidence="2" type="ORF">JIP62_13525</name>
</gene>
<sequence length="127" mass="13300">MSRLPLAVAASALMILGVASPAAAAPQEVVSLEDHIACAAIFYAQSATSTDQEQIDAFEAATGLMLSRAAPLGERQGFTSDQVIDRAAAEADLILTRTNAAPADQRNQIIWNWGIGMDRCITAALGE</sequence>
<name>A0ABX7BNH6_9CAUL</name>
<evidence type="ECO:0000313" key="2">
    <source>
        <dbReference type="EMBL" id="QQQ18298.1"/>
    </source>
</evidence>
<reference evidence="2 3" key="1">
    <citation type="submission" date="2021-01" db="EMBL/GenBank/DDBJ databases">
        <title>Brevundimonas vitis sp. nov., an bacterium isolated from grape (Vitis vinifera).</title>
        <authorList>
            <person name="Jiang L."/>
            <person name="Lee J."/>
        </authorList>
    </citation>
    <scope>NUCLEOTIDE SEQUENCE [LARGE SCALE GENOMIC DNA]</scope>
    <source>
        <strain evidence="2 3">GRTSA-9</strain>
    </source>
</reference>
<evidence type="ECO:0000256" key="1">
    <source>
        <dbReference type="SAM" id="SignalP"/>
    </source>
</evidence>
<dbReference type="EMBL" id="CP067977">
    <property type="protein sequence ID" value="QQQ18298.1"/>
    <property type="molecule type" value="Genomic_DNA"/>
</dbReference>
<keyword evidence="1" id="KW-0732">Signal</keyword>